<feature type="compositionally biased region" description="Basic and acidic residues" evidence="1">
    <location>
        <begin position="13"/>
        <end position="27"/>
    </location>
</feature>
<evidence type="ECO:0000313" key="3">
    <source>
        <dbReference type="WBParaSite" id="maker-unitig_23938-snap-gene-0.1-mRNA-1"/>
    </source>
</evidence>
<reference evidence="3" key="1">
    <citation type="submission" date="2016-11" db="UniProtKB">
        <authorList>
            <consortium name="WormBaseParasite"/>
        </authorList>
    </citation>
    <scope>IDENTIFICATION</scope>
</reference>
<organism evidence="2 3">
    <name type="scientific">Macrostomum lignano</name>
    <dbReference type="NCBI Taxonomy" id="282301"/>
    <lineage>
        <taxon>Eukaryota</taxon>
        <taxon>Metazoa</taxon>
        <taxon>Spiralia</taxon>
        <taxon>Lophotrochozoa</taxon>
        <taxon>Platyhelminthes</taxon>
        <taxon>Rhabditophora</taxon>
        <taxon>Macrostomorpha</taxon>
        <taxon>Macrostomida</taxon>
        <taxon>Macrostomidae</taxon>
        <taxon>Macrostomum</taxon>
    </lineage>
</organism>
<name>A0A1I8F8F7_9PLAT</name>
<accession>A0A1I8F8F7</accession>
<dbReference type="Proteomes" id="UP000095280">
    <property type="component" value="Unplaced"/>
</dbReference>
<proteinExistence type="predicted"/>
<keyword evidence="2" id="KW-1185">Reference proteome</keyword>
<dbReference type="AlphaFoldDB" id="A0A1I8F8F7"/>
<dbReference type="InterPro" id="IPR022709">
    <property type="entry name" value="SCAI"/>
</dbReference>
<feature type="region of interest" description="Disordered" evidence="1">
    <location>
        <begin position="1"/>
        <end position="33"/>
    </location>
</feature>
<dbReference type="GO" id="GO:0006351">
    <property type="term" value="P:DNA-templated transcription"/>
    <property type="evidence" value="ECO:0007669"/>
    <property type="project" value="InterPro"/>
</dbReference>
<dbReference type="Pfam" id="PF12070">
    <property type="entry name" value="SCAI"/>
    <property type="match status" value="1"/>
</dbReference>
<evidence type="ECO:0000256" key="1">
    <source>
        <dbReference type="SAM" id="MobiDB-lite"/>
    </source>
</evidence>
<dbReference type="WBParaSite" id="maker-unitig_23938-snap-gene-0.1-mRNA-1">
    <property type="protein sequence ID" value="maker-unitig_23938-snap-gene-0.1-mRNA-1"/>
    <property type="gene ID" value="maker-unitig_23938-snap-gene-0.1"/>
</dbReference>
<protein>
    <submittedName>
        <fullName evidence="3">E3 ubiquitin-protein ligase</fullName>
    </submittedName>
</protein>
<dbReference type="GO" id="GO:0003714">
    <property type="term" value="F:transcription corepressor activity"/>
    <property type="evidence" value="ECO:0007669"/>
    <property type="project" value="InterPro"/>
</dbReference>
<evidence type="ECO:0000313" key="2">
    <source>
        <dbReference type="Proteomes" id="UP000095280"/>
    </source>
</evidence>
<sequence length="163" mass="17717">YSGYRDGGLAVQRSRESDKPGKPETRRLPGSGGVIRDSRCTAFKKFPNLFNEPLVCLMSPEQIPNGRQSGSLFTLFLHCPLSGMAHPAYLMFLPRRFSCAPCCFASCSVALALRLHPRDFQPPRCYPTAHPALPDDLLDVDSVAGQGAGLAELFDAGICSASW</sequence>